<sequence>MSSKTILIVDDNQADRMFIREAIENVTEKDCQVFEACDGQDLLDILNGPGNGTTPTLIVLDMNMPRKNGLEALEIIKSGTKGQRIPIVMLSNNSDKNLINRAYELGVNHYVRKPSTRDGYAHIANAVNSLFLSPFPF</sequence>
<dbReference type="Gene3D" id="3.40.50.2300">
    <property type="match status" value="1"/>
</dbReference>
<dbReference type="InterPro" id="IPR001789">
    <property type="entry name" value="Sig_transdc_resp-reg_receiver"/>
</dbReference>
<evidence type="ECO:0000313" key="4">
    <source>
        <dbReference type="Proteomes" id="UP000680038"/>
    </source>
</evidence>
<dbReference type="GO" id="GO:0000160">
    <property type="term" value="P:phosphorelay signal transduction system"/>
    <property type="evidence" value="ECO:0007669"/>
    <property type="project" value="InterPro"/>
</dbReference>
<dbReference type="PANTHER" id="PTHR44520">
    <property type="entry name" value="RESPONSE REGULATOR RCP1-RELATED"/>
    <property type="match status" value="1"/>
</dbReference>
<dbReference type="SUPFAM" id="SSF52172">
    <property type="entry name" value="CheY-like"/>
    <property type="match status" value="1"/>
</dbReference>
<dbReference type="Proteomes" id="UP000680038">
    <property type="component" value="Unassembled WGS sequence"/>
</dbReference>
<dbReference type="RefSeq" id="WP_215242284.1">
    <property type="nucleotide sequence ID" value="NZ_CAJRAF010000004.1"/>
</dbReference>
<keyword evidence="1" id="KW-0597">Phosphoprotein</keyword>
<comment type="caution">
    <text evidence="3">The sequence shown here is derived from an EMBL/GenBank/DDBJ whole genome shotgun (WGS) entry which is preliminary data.</text>
</comment>
<keyword evidence="4" id="KW-1185">Reference proteome</keyword>
<feature type="domain" description="Response regulatory" evidence="2">
    <location>
        <begin position="5"/>
        <end position="128"/>
    </location>
</feature>
<reference evidence="3" key="1">
    <citation type="submission" date="2021-04" db="EMBL/GenBank/DDBJ databases">
        <authorList>
            <person name="Rodrigo-Torres L."/>
            <person name="Arahal R. D."/>
            <person name="Lucena T."/>
        </authorList>
    </citation>
    <scope>NUCLEOTIDE SEQUENCE</scope>
    <source>
        <strain evidence="3">CECT 9275</strain>
    </source>
</reference>
<protein>
    <submittedName>
        <fullName evidence="3">Response regulator rcp1</fullName>
    </submittedName>
</protein>
<evidence type="ECO:0000256" key="1">
    <source>
        <dbReference type="PROSITE-ProRule" id="PRU00169"/>
    </source>
</evidence>
<evidence type="ECO:0000259" key="2">
    <source>
        <dbReference type="PROSITE" id="PS50110"/>
    </source>
</evidence>
<name>A0A916N8T8_9BACT</name>
<dbReference type="InterPro" id="IPR011006">
    <property type="entry name" value="CheY-like_superfamily"/>
</dbReference>
<feature type="modified residue" description="4-aspartylphosphate" evidence="1">
    <location>
        <position position="61"/>
    </location>
</feature>
<dbReference type="InterPro" id="IPR052893">
    <property type="entry name" value="TCS_response_regulator"/>
</dbReference>
<dbReference type="AlphaFoldDB" id="A0A916N8T8"/>
<accession>A0A916N8T8</accession>
<dbReference type="SMART" id="SM00448">
    <property type="entry name" value="REC"/>
    <property type="match status" value="1"/>
</dbReference>
<proteinExistence type="predicted"/>
<dbReference type="PANTHER" id="PTHR44520:SF2">
    <property type="entry name" value="RESPONSE REGULATOR RCP1"/>
    <property type="match status" value="1"/>
</dbReference>
<dbReference type="EMBL" id="CAJRAF010000004">
    <property type="protein sequence ID" value="CAG5018311.1"/>
    <property type="molecule type" value="Genomic_DNA"/>
</dbReference>
<evidence type="ECO:0000313" key="3">
    <source>
        <dbReference type="EMBL" id="CAG5018311.1"/>
    </source>
</evidence>
<gene>
    <name evidence="3" type="primary">rcp1_7</name>
    <name evidence="3" type="ORF">DYBT9275_05976</name>
</gene>
<dbReference type="PROSITE" id="PS50110">
    <property type="entry name" value="RESPONSE_REGULATORY"/>
    <property type="match status" value="1"/>
</dbReference>
<dbReference type="Pfam" id="PF00072">
    <property type="entry name" value="Response_reg"/>
    <property type="match status" value="1"/>
</dbReference>
<organism evidence="3 4">
    <name type="scientific">Dyadobacter helix</name>
    <dbReference type="NCBI Taxonomy" id="2822344"/>
    <lineage>
        <taxon>Bacteria</taxon>
        <taxon>Pseudomonadati</taxon>
        <taxon>Bacteroidota</taxon>
        <taxon>Cytophagia</taxon>
        <taxon>Cytophagales</taxon>
        <taxon>Spirosomataceae</taxon>
        <taxon>Dyadobacter</taxon>
    </lineage>
</organism>